<organism evidence="3 4">
    <name type="scientific">Lachancea dasiensis</name>
    <dbReference type="NCBI Taxonomy" id="1072105"/>
    <lineage>
        <taxon>Eukaryota</taxon>
        <taxon>Fungi</taxon>
        <taxon>Dikarya</taxon>
        <taxon>Ascomycota</taxon>
        <taxon>Saccharomycotina</taxon>
        <taxon>Saccharomycetes</taxon>
        <taxon>Saccharomycetales</taxon>
        <taxon>Saccharomycetaceae</taxon>
        <taxon>Lachancea</taxon>
    </lineage>
</organism>
<evidence type="ECO:0000313" key="3">
    <source>
        <dbReference type="EMBL" id="SCU90911.1"/>
    </source>
</evidence>
<dbReference type="OrthoDB" id="4067660at2759"/>
<keyword evidence="2" id="KW-0812">Transmembrane</keyword>
<evidence type="ECO:0000313" key="4">
    <source>
        <dbReference type="Proteomes" id="UP000190274"/>
    </source>
</evidence>
<keyword evidence="4" id="KW-1185">Reference proteome</keyword>
<dbReference type="STRING" id="1266660.A0A1G4JKC8"/>
<keyword evidence="2" id="KW-0472">Membrane</keyword>
<feature type="transmembrane region" description="Helical" evidence="2">
    <location>
        <begin position="314"/>
        <end position="335"/>
    </location>
</feature>
<feature type="region of interest" description="Disordered" evidence="1">
    <location>
        <begin position="255"/>
        <end position="294"/>
    </location>
</feature>
<gene>
    <name evidence="3" type="ORF">LADA_0F07074G</name>
</gene>
<dbReference type="EMBL" id="LT598458">
    <property type="protein sequence ID" value="SCU90911.1"/>
    <property type="molecule type" value="Genomic_DNA"/>
</dbReference>
<reference evidence="3 4" key="1">
    <citation type="submission" date="2016-03" db="EMBL/GenBank/DDBJ databases">
        <authorList>
            <person name="Devillers H."/>
        </authorList>
    </citation>
    <scope>NUCLEOTIDE SEQUENCE [LARGE SCALE GENOMIC DNA]</scope>
    <source>
        <strain evidence="3">CBS 10888</strain>
    </source>
</reference>
<dbReference type="Proteomes" id="UP000190274">
    <property type="component" value="Chromosome F"/>
</dbReference>
<feature type="compositionally biased region" description="Low complexity" evidence="1">
    <location>
        <begin position="285"/>
        <end position="294"/>
    </location>
</feature>
<evidence type="ECO:0000256" key="2">
    <source>
        <dbReference type="SAM" id="Phobius"/>
    </source>
</evidence>
<protein>
    <submittedName>
        <fullName evidence="3">LADA_0F07074g1_1</fullName>
    </submittedName>
</protein>
<dbReference type="AlphaFoldDB" id="A0A1G4JKC8"/>
<accession>A0A1G4JKC8</accession>
<name>A0A1G4JKC8_9SACH</name>
<keyword evidence="2" id="KW-1133">Transmembrane helix</keyword>
<sequence length="365" mass="41506">MEQSITPKTTTTLEELLADKDLASSGAKTQYDENQECYCKCLKEFLMGDQKKCLEEMLSCNLLNPQTLHTDFKVWKLFVSACRDAKLDDLGQSVVKVIRSSFADPDFSTYDRLLEMEPLSERIAGKLAFLECSFKVNKLDDTSRSMGLLDQHAKDLIRDSCGLVQTSEDAKQLYNLVVFYIFYIKVQGMRMRISLSLYTSLCDEMPLVRDVLRGNPAGPEYALPQDPDYTFTMETCISNQLKGMVEKKKAKYAGGCQTNRRKSQTIKSSQTPRQELPLATSARPNETSSSSKNTESQVSIRFTLSWIQSYCSKLWSLIMNGNFAPIAVLAVIFTLKYAKMLKRFNKTAPKLTKRLWTLLDFLMNI</sequence>
<evidence type="ECO:0000256" key="1">
    <source>
        <dbReference type="SAM" id="MobiDB-lite"/>
    </source>
</evidence>
<proteinExistence type="predicted"/>